<evidence type="ECO:0000313" key="3">
    <source>
        <dbReference type="Proteomes" id="UP001443914"/>
    </source>
</evidence>
<dbReference type="SUPFAM" id="SSF53335">
    <property type="entry name" value="S-adenosyl-L-methionine-dependent methyltransferases"/>
    <property type="match status" value="1"/>
</dbReference>
<feature type="domain" description="Methyltransferase type 11" evidence="1">
    <location>
        <begin position="39"/>
        <end position="134"/>
    </location>
</feature>
<dbReference type="EMBL" id="JBDFQZ010000004">
    <property type="protein sequence ID" value="KAK9735524.1"/>
    <property type="molecule type" value="Genomic_DNA"/>
</dbReference>
<dbReference type="InterPro" id="IPR029063">
    <property type="entry name" value="SAM-dependent_MTases_sf"/>
</dbReference>
<dbReference type="CDD" id="cd02440">
    <property type="entry name" value="AdoMet_MTases"/>
    <property type="match status" value="1"/>
</dbReference>
<dbReference type="Proteomes" id="UP001443914">
    <property type="component" value="Unassembled WGS sequence"/>
</dbReference>
<dbReference type="PANTHER" id="PTHR44575:SF2">
    <property type="entry name" value="OS01G0589200 PROTEIN"/>
    <property type="match status" value="1"/>
</dbReference>
<dbReference type="Gene3D" id="3.40.50.150">
    <property type="entry name" value="Vaccinia Virus protein VP39"/>
    <property type="match status" value="1"/>
</dbReference>
<dbReference type="AlphaFoldDB" id="A0AAW1LNK5"/>
<sequence>MAGLFDKQADLYVEARPDYPNEWYSWFADRTPNHSLAWDVGTGNGQAAVAVAEYYDQVIATDISEAQIKRAIHHPRVKYLHNPSTFSNNELTTLLGPENSFDLITVAQAVHWFDLEIFYKTANRFLKKPGGILAVWCYNDVVVSPTFDPIMTRFHKTTLPYWNPKIQYVFDGYKTLSFPYEDVGLGKEGEPMELEIPKTVSFSGFIGMLRSWSAVVKAKESGVDLVNDDVVKDMAVAWGGCEVVREVVYKAHMLVGRVGV</sequence>
<dbReference type="Pfam" id="PF08241">
    <property type="entry name" value="Methyltransf_11"/>
    <property type="match status" value="1"/>
</dbReference>
<keyword evidence="3" id="KW-1185">Reference proteome</keyword>
<organism evidence="2 3">
    <name type="scientific">Saponaria officinalis</name>
    <name type="common">Common soapwort</name>
    <name type="synonym">Lychnis saponaria</name>
    <dbReference type="NCBI Taxonomy" id="3572"/>
    <lineage>
        <taxon>Eukaryota</taxon>
        <taxon>Viridiplantae</taxon>
        <taxon>Streptophyta</taxon>
        <taxon>Embryophyta</taxon>
        <taxon>Tracheophyta</taxon>
        <taxon>Spermatophyta</taxon>
        <taxon>Magnoliopsida</taxon>
        <taxon>eudicotyledons</taxon>
        <taxon>Gunneridae</taxon>
        <taxon>Pentapetalae</taxon>
        <taxon>Caryophyllales</taxon>
        <taxon>Caryophyllaceae</taxon>
        <taxon>Caryophylleae</taxon>
        <taxon>Saponaria</taxon>
    </lineage>
</organism>
<reference evidence="2" key="1">
    <citation type="submission" date="2024-03" db="EMBL/GenBank/DDBJ databases">
        <title>WGS assembly of Saponaria officinalis var. Norfolk2.</title>
        <authorList>
            <person name="Jenkins J."/>
            <person name="Shu S."/>
            <person name="Grimwood J."/>
            <person name="Barry K."/>
            <person name="Goodstein D."/>
            <person name="Schmutz J."/>
            <person name="Leebens-Mack J."/>
            <person name="Osbourn A."/>
        </authorList>
    </citation>
    <scope>NUCLEOTIDE SEQUENCE [LARGE SCALE GENOMIC DNA]</scope>
    <source>
        <strain evidence="2">JIC</strain>
    </source>
</reference>
<proteinExistence type="predicted"/>
<evidence type="ECO:0000313" key="2">
    <source>
        <dbReference type="EMBL" id="KAK9735524.1"/>
    </source>
</evidence>
<dbReference type="InterPro" id="IPR013216">
    <property type="entry name" value="Methyltransf_11"/>
</dbReference>
<dbReference type="GO" id="GO:0008757">
    <property type="term" value="F:S-adenosylmethionine-dependent methyltransferase activity"/>
    <property type="evidence" value="ECO:0007669"/>
    <property type="project" value="InterPro"/>
</dbReference>
<comment type="caution">
    <text evidence="2">The sequence shown here is derived from an EMBL/GenBank/DDBJ whole genome shotgun (WGS) entry which is preliminary data.</text>
</comment>
<dbReference type="PANTHER" id="PTHR44575">
    <property type="entry name" value="OS01G0589200 PROTEIN"/>
    <property type="match status" value="1"/>
</dbReference>
<gene>
    <name evidence="2" type="ORF">RND81_04G210300</name>
</gene>
<accession>A0AAW1LNK5</accession>
<evidence type="ECO:0000259" key="1">
    <source>
        <dbReference type="Pfam" id="PF08241"/>
    </source>
</evidence>
<protein>
    <recommendedName>
        <fullName evidence="1">Methyltransferase type 11 domain-containing protein</fullName>
    </recommendedName>
</protein>
<name>A0AAW1LNK5_SAPOF</name>